<name>A0A4E0QXI3_FASHE</name>
<accession>A0A4E0QXI3</accession>
<dbReference type="AlphaFoldDB" id="A0A4E0QXI3"/>
<evidence type="ECO:0000313" key="2">
    <source>
        <dbReference type="Proteomes" id="UP000230066"/>
    </source>
</evidence>
<protein>
    <submittedName>
        <fullName evidence="1">Uncharacterized protein</fullName>
    </submittedName>
</protein>
<gene>
    <name evidence="1" type="ORF">D915_010896</name>
</gene>
<keyword evidence="2" id="KW-1185">Reference proteome</keyword>
<dbReference type="EMBL" id="JXXN02016982">
    <property type="protein sequence ID" value="THD18056.1"/>
    <property type="molecule type" value="Genomic_DNA"/>
</dbReference>
<sequence>MVQKKNATGMPFLLRIVASAETDAIVSTIKSTSGSMAIIIARSSSSFIVSKQFLKHMGRRVRRFFTSEFFIRTVRSAGNKMETFRPLFLRLIKHGQIVTT</sequence>
<comment type="caution">
    <text evidence="1">The sequence shown here is derived from an EMBL/GenBank/DDBJ whole genome shotgun (WGS) entry which is preliminary data.</text>
</comment>
<reference evidence="1" key="1">
    <citation type="submission" date="2019-03" db="EMBL/GenBank/DDBJ databases">
        <title>Improved annotation for the trematode Fasciola hepatica.</title>
        <authorList>
            <person name="Choi Y.-J."/>
            <person name="Martin J."/>
            <person name="Mitreva M."/>
        </authorList>
    </citation>
    <scope>NUCLEOTIDE SEQUENCE [LARGE SCALE GENOMIC DNA]</scope>
</reference>
<proteinExistence type="predicted"/>
<dbReference type="Proteomes" id="UP000230066">
    <property type="component" value="Unassembled WGS sequence"/>
</dbReference>
<organism evidence="1 2">
    <name type="scientific">Fasciola hepatica</name>
    <name type="common">Liver fluke</name>
    <dbReference type="NCBI Taxonomy" id="6192"/>
    <lineage>
        <taxon>Eukaryota</taxon>
        <taxon>Metazoa</taxon>
        <taxon>Spiralia</taxon>
        <taxon>Lophotrochozoa</taxon>
        <taxon>Platyhelminthes</taxon>
        <taxon>Trematoda</taxon>
        <taxon>Digenea</taxon>
        <taxon>Plagiorchiida</taxon>
        <taxon>Echinostomata</taxon>
        <taxon>Echinostomatoidea</taxon>
        <taxon>Fasciolidae</taxon>
        <taxon>Fasciola</taxon>
    </lineage>
</organism>
<evidence type="ECO:0000313" key="1">
    <source>
        <dbReference type="EMBL" id="THD18056.1"/>
    </source>
</evidence>